<protein>
    <submittedName>
        <fullName evidence="2">Membrane protein</fullName>
    </submittedName>
</protein>
<feature type="transmembrane region" description="Helical" evidence="1">
    <location>
        <begin position="81"/>
        <end position="104"/>
    </location>
</feature>
<dbReference type="InterPro" id="IPR018729">
    <property type="entry name" value="DUF2269_transmembrane"/>
</dbReference>
<keyword evidence="1" id="KW-0472">Membrane</keyword>
<reference evidence="2" key="1">
    <citation type="submission" date="2020-01" db="EMBL/GenBank/DDBJ databases">
        <authorList>
            <person name="Meier V. D."/>
            <person name="Meier V D."/>
        </authorList>
    </citation>
    <scope>NUCLEOTIDE SEQUENCE</scope>
    <source>
        <strain evidence="2">HLG_WM_MAG_04</strain>
    </source>
</reference>
<feature type="transmembrane region" description="Helical" evidence="1">
    <location>
        <begin position="6"/>
        <end position="27"/>
    </location>
</feature>
<organism evidence="2">
    <name type="scientific">uncultured Sulfurovum sp</name>
    <dbReference type="NCBI Taxonomy" id="269237"/>
    <lineage>
        <taxon>Bacteria</taxon>
        <taxon>Pseudomonadati</taxon>
        <taxon>Campylobacterota</taxon>
        <taxon>Epsilonproteobacteria</taxon>
        <taxon>Campylobacterales</taxon>
        <taxon>Sulfurovaceae</taxon>
        <taxon>Sulfurovum</taxon>
        <taxon>environmental samples</taxon>
    </lineage>
</organism>
<gene>
    <name evidence="2" type="ORF">HELGO_WM29246</name>
</gene>
<proteinExistence type="predicted"/>
<name>A0A6S6S8F0_9BACT</name>
<keyword evidence="1" id="KW-0812">Transmembrane</keyword>
<evidence type="ECO:0000313" key="2">
    <source>
        <dbReference type="EMBL" id="CAA6804083.1"/>
    </source>
</evidence>
<sequence>MSYDFLIFTHIASAILLLGVGGGSAFYKFMADKSGNLEVIVHTNKMVVLADWLFTTPSAIVQPLTGVMLMNLLNISLWTPWLLASIVLYGFAGVLWLMALYLQLRMKEMAMDKQRKEEILGKDYSVLVKQWVTLGVFSFLAMAGVFVLMVFK</sequence>
<dbReference type="Pfam" id="PF10027">
    <property type="entry name" value="DUF2269"/>
    <property type="match status" value="1"/>
</dbReference>
<dbReference type="EMBL" id="CACVAX010000009">
    <property type="protein sequence ID" value="CAA6804083.1"/>
    <property type="molecule type" value="Genomic_DNA"/>
</dbReference>
<keyword evidence="1" id="KW-1133">Transmembrane helix</keyword>
<feature type="transmembrane region" description="Helical" evidence="1">
    <location>
        <begin position="48"/>
        <end position="69"/>
    </location>
</feature>
<feature type="transmembrane region" description="Helical" evidence="1">
    <location>
        <begin position="131"/>
        <end position="151"/>
    </location>
</feature>
<dbReference type="AlphaFoldDB" id="A0A6S6S8F0"/>
<accession>A0A6S6S8F0</accession>
<evidence type="ECO:0000256" key="1">
    <source>
        <dbReference type="SAM" id="Phobius"/>
    </source>
</evidence>